<sequence>MEILRLVLVFIHFLGLASLLGGLLVQMRGPERRIVPAVVHGALTQLVSGVLLVGVLEGPLDESLNHAKIGTKLAVTLVITVLAWINRKKPTISTGLYGALFLLAILNVAVAVFWR</sequence>
<feature type="transmembrane region" description="Helical" evidence="1">
    <location>
        <begin position="37"/>
        <end position="55"/>
    </location>
</feature>
<comment type="caution">
    <text evidence="2">The sequence shown here is derived from an EMBL/GenBank/DDBJ whole genome shotgun (WGS) entry which is preliminary data.</text>
</comment>
<feature type="transmembrane region" description="Helical" evidence="1">
    <location>
        <begin position="97"/>
        <end position="114"/>
    </location>
</feature>
<keyword evidence="1" id="KW-0812">Transmembrane</keyword>
<protein>
    <recommendedName>
        <fullName evidence="4">Integral membrane protein</fullName>
    </recommendedName>
</protein>
<keyword evidence="1" id="KW-0472">Membrane</keyword>
<feature type="transmembrane region" description="Helical" evidence="1">
    <location>
        <begin position="67"/>
        <end position="85"/>
    </location>
</feature>
<evidence type="ECO:0000313" key="2">
    <source>
        <dbReference type="EMBL" id="REF37404.1"/>
    </source>
</evidence>
<proteinExistence type="predicted"/>
<accession>A0A3D9VGV3</accession>
<reference evidence="2 3" key="1">
    <citation type="submission" date="2018-08" db="EMBL/GenBank/DDBJ databases">
        <title>Sequencing the genomes of 1000 actinobacteria strains.</title>
        <authorList>
            <person name="Klenk H.-P."/>
        </authorList>
    </citation>
    <scope>NUCLEOTIDE SEQUENCE [LARGE SCALE GENOMIC DNA]</scope>
    <source>
        <strain evidence="2 3">DSM 22891</strain>
    </source>
</reference>
<feature type="transmembrane region" description="Helical" evidence="1">
    <location>
        <begin position="6"/>
        <end position="25"/>
    </location>
</feature>
<dbReference type="OrthoDB" id="3730860at2"/>
<dbReference type="AlphaFoldDB" id="A0A3D9VGV3"/>
<dbReference type="RefSeq" id="WP_115850870.1">
    <property type="nucleotide sequence ID" value="NZ_QTUC01000001.1"/>
</dbReference>
<gene>
    <name evidence="2" type="ORF">DFJ64_2848</name>
</gene>
<evidence type="ECO:0000313" key="3">
    <source>
        <dbReference type="Proteomes" id="UP000256485"/>
    </source>
</evidence>
<dbReference type="Proteomes" id="UP000256485">
    <property type="component" value="Unassembled WGS sequence"/>
</dbReference>
<name>A0A3D9VGV3_THECX</name>
<organism evidence="2 3">
    <name type="scientific">Thermasporomyces composti</name>
    <dbReference type="NCBI Taxonomy" id="696763"/>
    <lineage>
        <taxon>Bacteria</taxon>
        <taxon>Bacillati</taxon>
        <taxon>Actinomycetota</taxon>
        <taxon>Actinomycetes</taxon>
        <taxon>Propionibacteriales</taxon>
        <taxon>Nocardioidaceae</taxon>
        <taxon>Thermasporomyces</taxon>
    </lineage>
</organism>
<keyword evidence="3" id="KW-1185">Reference proteome</keyword>
<keyword evidence="1" id="KW-1133">Transmembrane helix</keyword>
<dbReference type="EMBL" id="QTUC01000001">
    <property type="protein sequence ID" value="REF37404.1"/>
    <property type="molecule type" value="Genomic_DNA"/>
</dbReference>
<evidence type="ECO:0000256" key="1">
    <source>
        <dbReference type="SAM" id="Phobius"/>
    </source>
</evidence>
<evidence type="ECO:0008006" key="4">
    <source>
        <dbReference type="Google" id="ProtNLM"/>
    </source>
</evidence>